<dbReference type="InterPro" id="IPR036291">
    <property type="entry name" value="NAD(P)-bd_dom_sf"/>
</dbReference>
<dbReference type="OrthoDB" id="298012at2759"/>
<keyword evidence="2" id="KW-0520">NAD</keyword>
<dbReference type="Proteomes" id="UP000002748">
    <property type="component" value="Unassembled WGS sequence"/>
</dbReference>
<dbReference type="SUPFAM" id="SSF51735">
    <property type="entry name" value="NAD(P)-binding Rossmann-fold domains"/>
    <property type="match status" value="1"/>
</dbReference>
<dbReference type="GeneID" id="25986125"/>
<evidence type="ECO:0000313" key="5">
    <source>
        <dbReference type="Proteomes" id="UP000002748"/>
    </source>
</evidence>
<gene>
    <name evidence="4" type="ORF">A1Q1_02612</name>
</gene>
<protein>
    <submittedName>
        <fullName evidence="4">Oxidoreductase</fullName>
    </submittedName>
</protein>
<dbReference type="PANTHER" id="PTHR43333:SF1">
    <property type="entry name" value="D-ISOMER SPECIFIC 2-HYDROXYACID DEHYDROGENASE NAD-BINDING DOMAIN-CONTAINING PROTEIN"/>
    <property type="match status" value="1"/>
</dbReference>
<evidence type="ECO:0000256" key="2">
    <source>
        <dbReference type="ARBA" id="ARBA00023027"/>
    </source>
</evidence>
<evidence type="ECO:0000313" key="4">
    <source>
        <dbReference type="EMBL" id="EJT48329.1"/>
    </source>
</evidence>
<proteinExistence type="predicted"/>
<dbReference type="KEGG" id="tasa:A1Q1_02612"/>
<sequence length="355" mass="39369">MVLDTLTITFELAQESRDKCAKAFKTVHYFPNRDEAPPRDVVQATEIWFCNWLGLPDDVREEDLGKTKIVQLTSAGANMALKHPAFQDPKLVKQIKICNTSGIHAYSIPQYIIGQIVNCELRLAEKRWPARNEMKYRPDPNEAPSSSFGATSYYKMRGRTAGLLGYGAIARETARLLQAFGIKVIAANSRGERRVDDGYIIPGTGDKEGTIPEQYYSTSDPESFKQFLNRSEILIASLPSTPQTHYMLTREHFAQLPKDAIFINVGRGDLAKSEDILAALDQPEGLLAVGLDVTDPEPLPKGHALLSHPRAVITPHNSSDFAGYFDAGTDMMIASVERVRQGGEPMNVIDPEKGY</sequence>
<reference evidence="4 5" key="1">
    <citation type="journal article" date="2012" name="Eukaryot. Cell">
        <title>Draft genome sequence of CBS 2479, the standard type strain of Trichosporon asahii.</title>
        <authorList>
            <person name="Yang R.Y."/>
            <person name="Li H.T."/>
            <person name="Zhu H."/>
            <person name="Zhou G.P."/>
            <person name="Wang M."/>
            <person name="Wang L."/>
        </authorList>
    </citation>
    <scope>NUCLEOTIDE SEQUENCE [LARGE SCALE GENOMIC DNA]</scope>
    <source>
        <strain evidence="5">ATCC 90039 / CBS 2479 / JCM 2466 / KCTC 7840 / NCYC 2677 / UAMH 7654</strain>
    </source>
</reference>
<dbReference type="PANTHER" id="PTHR43333">
    <property type="entry name" value="2-HACID_DH_C DOMAIN-CONTAINING PROTEIN"/>
    <property type="match status" value="1"/>
</dbReference>
<dbReference type="GO" id="GO:0016491">
    <property type="term" value="F:oxidoreductase activity"/>
    <property type="evidence" value="ECO:0007669"/>
    <property type="project" value="UniProtKB-KW"/>
</dbReference>
<comment type="caution">
    <text evidence="4">The sequence shown here is derived from an EMBL/GenBank/DDBJ whole genome shotgun (WGS) entry which is preliminary data.</text>
</comment>
<accession>J6EUQ0</accession>
<dbReference type="Pfam" id="PF02826">
    <property type="entry name" value="2-Hacid_dh_C"/>
    <property type="match status" value="1"/>
</dbReference>
<dbReference type="InterPro" id="IPR006140">
    <property type="entry name" value="D-isomer_DH_NAD-bd"/>
</dbReference>
<organism evidence="4 5">
    <name type="scientific">Trichosporon asahii var. asahii (strain ATCC 90039 / CBS 2479 / JCM 2466 / KCTC 7840 / NBRC 103889/ NCYC 2677 / UAMH 7654)</name>
    <name type="common">Yeast</name>
    <dbReference type="NCBI Taxonomy" id="1186058"/>
    <lineage>
        <taxon>Eukaryota</taxon>
        <taxon>Fungi</taxon>
        <taxon>Dikarya</taxon>
        <taxon>Basidiomycota</taxon>
        <taxon>Agaricomycotina</taxon>
        <taxon>Tremellomycetes</taxon>
        <taxon>Trichosporonales</taxon>
        <taxon>Trichosporonaceae</taxon>
        <taxon>Trichosporon</taxon>
    </lineage>
</organism>
<keyword evidence="1" id="KW-0560">Oxidoreductase</keyword>
<dbReference type="RefSeq" id="XP_014179348.1">
    <property type="nucleotide sequence ID" value="XM_014323873.1"/>
</dbReference>
<dbReference type="VEuPathDB" id="FungiDB:A1Q1_02612"/>
<dbReference type="HOGENOM" id="CLU_019796_1_0_1"/>
<dbReference type="EMBL" id="ALBS01000206">
    <property type="protein sequence ID" value="EJT48329.1"/>
    <property type="molecule type" value="Genomic_DNA"/>
</dbReference>
<dbReference type="GO" id="GO:0051287">
    <property type="term" value="F:NAD binding"/>
    <property type="evidence" value="ECO:0007669"/>
    <property type="project" value="InterPro"/>
</dbReference>
<dbReference type="Gene3D" id="3.40.50.720">
    <property type="entry name" value="NAD(P)-binding Rossmann-like Domain"/>
    <property type="match status" value="2"/>
</dbReference>
<feature type="domain" description="D-isomer specific 2-hydroxyacid dehydrogenase NAD-binding" evidence="3">
    <location>
        <begin position="151"/>
        <end position="317"/>
    </location>
</feature>
<evidence type="ECO:0000259" key="3">
    <source>
        <dbReference type="Pfam" id="PF02826"/>
    </source>
</evidence>
<dbReference type="AlphaFoldDB" id="J6EUQ0"/>
<name>J6EUQ0_TRIAS</name>
<evidence type="ECO:0000256" key="1">
    <source>
        <dbReference type="ARBA" id="ARBA00023002"/>
    </source>
</evidence>
<dbReference type="FunFam" id="3.40.50.720:FF:000363">
    <property type="entry name" value="D-isomer specific 2-hydroxyacid dehydrogenase"/>
    <property type="match status" value="1"/>
</dbReference>